<protein>
    <submittedName>
        <fullName evidence="3">Non-lysosomal glucosylceramidase</fullName>
    </submittedName>
</protein>
<keyword evidence="4" id="KW-1185">Reference proteome</keyword>
<dbReference type="InterPro" id="IPR008928">
    <property type="entry name" value="6-hairpin_glycosidase_sf"/>
</dbReference>
<reference evidence="3" key="1">
    <citation type="submission" date="2022-02" db="EMBL/GenBank/DDBJ databases">
        <title>Vibrio sp. nov., a new bacterium isolated from Bohai sea, China.</title>
        <authorList>
            <person name="Yuan Y."/>
        </authorList>
    </citation>
    <scope>NUCLEOTIDE SEQUENCE</scope>
    <source>
        <strain evidence="3">DBSS07</strain>
    </source>
</reference>
<dbReference type="GO" id="GO:0008422">
    <property type="term" value="F:beta-glucosidase activity"/>
    <property type="evidence" value="ECO:0007669"/>
    <property type="project" value="TreeGrafter"/>
</dbReference>
<accession>A0A9X3CFK4</accession>
<evidence type="ECO:0000259" key="2">
    <source>
        <dbReference type="Pfam" id="PF12215"/>
    </source>
</evidence>
<dbReference type="InterPro" id="IPR052566">
    <property type="entry name" value="Non-lysos_glucosylceramidase"/>
</dbReference>
<proteinExistence type="predicted"/>
<dbReference type="PANTHER" id="PTHR12654:SF0">
    <property type="entry name" value="NON-LYSOSOMAL GLUCOSYLCERAMIDASE"/>
    <property type="match status" value="1"/>
</dbReference>
<dbReference type="Gene3D" id="1.50.10.10">
    <property type="match status" value="1"/>
</dbReference>
<dbReference type="Pfam" id="PF04685">
    <property type="entry name" value="DUF608"/>
    <property type="match status" value="1"/>
</dbReference>
<dbReference type="AlphaFoldDB" id="A0A9X3CFK4"/>
<feature type="domain" description="Glycosyl-hydrolase family 116 catalytic region" evidence="1">
    <location>
        <begin position="509"/>
        <end position="930"/>
    </location>
</feature>
<dbReference type="InterPro" id="IPR012341">
    <property type="entry name" value="6hp_glycosidase-like_sf"/>
</dbReference>
<dbReference type="Proteomes" id="UP001155586">
    <property type="component" value="Unassembled WGS sequence"/>
</dbReference>
<dbReference type="RefSeq" id="WP_265688179.1">
    <property type="nucleotide sequence ID" value="NZ_JAKRRX010000077.1"/>
</dbReference>
<dbReference type="EMBL" id="JAKRRX010000077">
    <property type="protein sequence ID" value="MCW8334851.1"/>
    <property type="molecule type" value="Genomic_DNA"/>
</dbReference>
<evidence type="ECO:0000313" key="4">
    <source>
        <dbReference type="Proteomes" id="UP001155586"/>
    </source>
</evidence>
<dbReference type="PANTHER" id="PTHR12654">
    <property type="entry name" value="BILE ACID BETA-GLUCOSIDASE-RELATED"/>
    <property type="match status" value="1"/>
</dbReference>
<dbReference type="Pfam" id="PF12215">
    <property type="entry name" value="Glyco_hydr_116N"/>
    <property type="match status" value="1"/>
</dbReference>
<dbReference type="InterPro" id="IPR006775">
    <property type="entry name" value="GH116_catalytic"/>
</dbReference>
<organism evidence="3 4">
    <name type="scientific">Vibrio paucivorans</name>
    <dbReference type="NCBI Taxonomy" id="2829489"/>
    <lineage>
        <taxon>Bacteria</taxon>
        <taxon>Pseudomonadati</taxon>
        <taxon>Pseudomonadota</taxon>
        <taxon>Gammaproteobacteria</taxon>
        <taxon>Vibrionales</taxon>
        <taxon>Vibrionaceae</taxon>
        <taxon>Vibrio</taxon>
    </lineage>
</organism>
<sequence length="1029" mass="115354">MKNKIPYTSYSGLASELCRKGDAVEFIQPWYTPISTTPENTGMAVGGIGNTFTLTAKGDTPNFSFIPGIFIDCQGQDIHFNDYYLSVMDVPSLNNIEIYSLSELTSFINYYPAKFGQNGINLSSDELALLDIKSALESGRFYLDNKDSFERWNIEFNDKTKRHIVQNPRAIETQILVALDFFNGLLVNTSVQSQSLTADSRAAVESVSSDDVTYQALYPMAHYRYSEFSGVTVERKVVSPVVKDDKRLCSLPAHWNHFELTNNSSQVKVVTLVQPLNNLLGSTYRKGRDGIQDSACTLTQNPIAQSHSPLQITGEEYSFSGVTLASDSPYASDIEGEVVYGVQANNSQLESGKVTVSVKSSLYSSKVDQQVVAALSTGRTNNHFDHGIYSGREGLSSLVTVQVELQPNESVELRFAQVMDHSKILLNGWQSDKAYTQFFEQPSRAQQILAFLLPQLDAIEAQIVEQQNAFLLQTQQQIQDSERAQRFATMAMNTLSFLAESTVWDKQDKFLVKECVDYPFFNSLDVYFYGSFSLLYLLPELDGCVMQAFADAILASDATKRRYWEYEDKPYAELVDSKYEGVRAVRGAVIHDLGSPYDIQPDAYSWHNVKEWKDLAPKYILMVYRHYQHCGNLSLVAACWPAIQESIEFLSSLIEEWDALPLTRGTDDTFDNLSSHGISIYCASLWAAGLKAAAELAVLLEQPELALEYRQRSDAALATLESGLWDERQGYYHFFVTPVQTKHLTGKGLEALKSIGIKLSGDAIQDKNTLNAYLDECDLDSQKSKLEQRLLKKQQLLELAPQAFTNEYQALLLDSDNSFGDALLADSYLQLVGLEGLFDQQRIRRALDYVYKHNFQINSPKLGVANMTLANGAPHDAFQAQDVWIGVQFSVATALRLAGKNQQAEELMDTVYTALYHYAKIPFAAPEGFNCSVAVTADEMAKVLNCDEQQSKELMDWLTRSDCLLSDGRVNPDLSQSLDQFTLLIGDKLAKDRHSTLHKWLLSTGLKYTAGRYFRPGMIFAYLYGNRSI</sequence>
<dbReference type="InterPro" id="IPR024462">
    <property type="entry name" value="GH116_N"/>
</dbReference>
<evidence type="ECO:0000259" key="1">
    <source>
        <dbReference type="Pfam" id="PF04685"/>
    </source>
</evidence>
<comment type="caution">
    <text evidence="3">The sequence shown here is derived from an EMBL/GenBank/DDBJ whole genome shotgun (WGS) entry which is preliminary data.</text>
</comment>
<dbReference type="GO" id="GO:0005975">
    <property type="term" value="P:carbohydrate metabolic process"/>
    <property type="evidence" value="ECO:0007669"/>
    <property type="project" value="InterPro"/>
</dbReference>
<gene>
    <name evidence="3" type="ORF">MD483_13575</name>
</gene>
<dbReference type="SUPFAM" id="SSF48208">
    <property type="entry name" value="Six-hairpin glycosidases"/>
    <property type="match status" value="1"/>
</dbReference>
<name>A0A9X3CFK4_9VIBR</name>
<feature type="domain" description="Glycosyl-hydrolase family 116 N-terminal" evidence="2">
    <location>
        <begin position="138"/>
        <end position="453"/>
    </location>
</feature>
<evidence type="ECO:0000313" key="3">
    <source>
        <dbReference type="EMBL" id="MCW8334851.1"/>
    </source>
</evidence>